<dbReference type="GeneID" id="40331619"/>
<dbReference type="PANTHER" id="PTHR37561">
    <property type="entry name" value="F-BOX DOMAIN-CONTAINING PROTEIN"/>
    <property type="match status" value="1"/>
</dbReference>
<sequence>MLHLIAEAASGYGEEEHNTLSTERLVTEMGLMNMMQASLPSTQKLQTIPVLHACAFSHGRSDSAAGRVKYPFYGKEKAQRVDENIFLQNDILHLVLSFLPWRCVLQVRGVNKKSLLLSLSFVTVCRLPHSDVPALFIPCHEDLMANEGRLEAELSPTRGLCDALRCGPLSVSPSADVRARESPSCNHQRMFVGQLRRDGTVPMIKWFLLTILQMPPESLVAVENHRNRASKRGKGCVWLTLRDRAASDVLSYHHRVFFDSVWNVEGVWLVPPSYEEQLFALASVRGNQAGRSKHLPRGTLVVEMPTSAVSPATTPVLLSPVSTAQTPVAPSPTSSLFPQRAFPSSKNRLKLRGSWRYNPYSFTSPISYIFPH</sequence>
<name>A0A3R7K1S0_TRYRA</name>
<evidence type="ECO:0000313" key="1">
    <source>
        <dbReference type="EMBL" id="RNF00286.1"/>
    </source>
</evidence>
<dbReference type="PANTHER" id="PTHR37561:SF3">
    <property type="entry name" value="F-BOX DOMAIN-CONTAINING PROTEIN"/>
    <property type="match status" value="1"/>
</dbReference>
<evidence type="ECO:0000313" key="2">
    <source>
        <dbReference type="Proteomes" id="UP000283634"/>
    </source>
</evidence>
<comment type="caution">
    <text evidence="1">The sequence shown here is derived from an EMBL/GenBank/DDBJ whole genome shotgun (WGS) entry which is preliminary data.</text>
</comment>
<reference evidence="1 2" key="1">
    <citation type="journal article" date="2018" name="BMC Genomics">
        <title>Genomic comparison of Trypanosoma conorhini and Trypanosoma rangeli to Trypanosoma cruzi strains of high and low virulence.</title>
        <authorList>
            <person name="Bradwell K.R."/>
            <person name="Koparde V.N."/>
            <person name="Matveyev A.V."/>
            <person name="Serrano M.G."/>
            <person name="Alves J.M."/>
            <person name="Parikh H."/>
            <person name="Huang B."/>
            <person name="Lee V."/>
            <person name="Espinosa-Alvarez O."/>
            <person name="Ortiz P.A."/>
            <person name="Costa-Martins A.G."/>
            <person name="Teixeira M.M."/>
            <person name="Buck G.A."/>
        </authorList>
    </citation>
    <scope>NUCLEOTIDE SEQUENCE [LARGE SCALE GENOMIC DNA]</scope>
    <source>
        <strain evidence="1 2">AM80</strain>
    </source>
</reference>
<dbReference type="EMBL" id="MKGL01000334">
    <property type="protein sequence ID" value="RNF00286.1"/>
    <property type="molecule type" value="Genomic_DNA"/>
</dbReference>
<gene>
    <name evidence="1" type="ORF">TraAM80_07686</name>
</gene>
<proteinExistence type="predicted"/>
<protein>
    <submittedName>
        <fullName evidence="1">Uncharacterized protein</fullName>
    </submittedName>
</protein>
<dbReference type="Proteomes" id="UP000283634">
    <property type="component" value="Unassembled WGS sequence"/>
</dbReference>
<dbReference type="OrthoDB" id="260412at2759"/>
<dbReference type="AlphaFoldDB" id="A0A3R7K1S0"/>
<dbReference type="VEuPathDB" id="TriTrypDB:TRSC58_02447"/>
<dbReference type="RefSeq" id="XP_029235681.1">
    <property type="nucleotide sequence ID" value="XM_029384467.1"/>
</dbReference>
<accession>A0A3R7K1S0</accession>
<dbReference type="OMA" id="HACAFSH"/>
<keyword evidence="2" id="KW-1185">Reference proteome</keyword>
<organism evidence="1 2">
    <name type="scientific">Trypanosoma rangeli</name>
    <dbReference type="NCBI Taxonomy" id="5698"/>
    <lineage>
        <taxon>Eukaryota</taxon>
        <taxon>Discoba</taxon>
        <taxon>Euglenozoa</taxon>
        <taxon>Kinetoplastea</taxon>
        <taxon>Metakinetoplastina</taxon>
        <taxon>Trypanosomatida</taxon>
        <taxon>Trypanosomatidae</taxon>
        <taxon>Trypanosoma</taxon>
        <taxon>Herpetosoma</taxon>
    </lineage>
</organism>